<organism evidence="1 2">
    <name type="scientific">Pleurodeles waltl</name>
    <name type="common">Iberian ribbed newt</name>
    <dbReference type="NCBI Taxonomy" id="8319"/>
    <lineage>
        <taxon>Eukaryota</taxon>
        <taxon>Metazoa</taxon>
        <taxon>Chordata</taxon>
        <taxon>Craniata</taxon>
        <taxon>Vertebrata</taxon>
        <taxon>Euteleostomi</taxon>
        <taxon>Amphibia</taxon>
        <taxon>Batrachia</taxon>
        <taxon>Caudata</taxon>
        <taxon>Salamandroidea</taxon>
        <taxon>Salamandridae</taxon>
        <taxon>Pleurodelinae</taxon>
        <taxon>Pleurodeles</taxon>
    </lineage>
</organism>
<comment type="caution">
    <text evidence="1">The sequence shown here is derived from an EMBL/GenBank/DDBJ whole genome shotgun (WGS) entry which is preliminary data.</text>
</comment>
<evidence type="ECO:0000313" key="1">
    <source>
        <dbReference type="EMBL" id="KAJ1114453.1"/>
    </source>
</evidence>
<accession>A0AAV7NJC1</accession>
<gene>
    <name evidence="1" type="ORF">NDU88_002690</name>
</gene>
<keyword evidence="2" id="KW-1185">Reference proteome</keyword>
<protein>
    <submittedName>
        <fullName evidence="1">Uncharacterized protein</fullName>
    </submittedName>
</protein>
<dbReference type="EMBL" id="JANPWB010000012">
    <property type="protein sequence ID" value="KAJ1114453.1"/>
    <property type="molecule type" value="Genomic_DNA"/>
</dbReference>
<dbReference type="AlphaFoldDB" id="A0AAV7NJC1"/>
<reference evidence="1" key="1">
    <citation type="journal article" date="2022" name="bioRxiv">
        <title>Sequencing and chromosome-scale assembly of the giantPleurodeles waltlgenome.</title>
        <authorList>
            <person name="Brown T."/>
            <person name="Elewa A."/>
            <person name="Iarovenko S."/>
            <person name="Subramanian E."/>
            <person name="Araus A.J."/>
            <person name="Petzold A."/>
            <person name="Susuki M."/>
            <person name="Suzuki K.-i.T."/>
            <person name="Hayashi T."/>
            <person name="Toyoda A."/>
            <person name="Oliveira C."/>
            <person name="Osipova E."/>
            <person name="Leigh N.D."/>
            <person name="Simon A."/>
            <person name="Yun M.H."/>
        </authorList>
    </citation>
    <scope>NUCLEOTIDE SEQUENCE</scope>
    <source>
        <strain evidence="1">20211129_DDA</strain>
        <tissue evidence="1">Liver</tissue>
    </source>
</reference>
<dbReference type="Proteomes" id="UP001066276">
    <property type="component" value="Chromosome 8"/>
</dbReference>
<proteinExistence type="predicted"/>
<sequence>MKARVMGSQERNKLRYDNRKEVKNINVKRGDWVVVKKCGVVRKGKSKFCEPQKVAKVINSVVKLDDGKEWSVGNLCKVNQVGVFGLDLGTEVSGLGLGSGGAGPGLGSGGLGLALEVERAGMGLGLAGGVVDVTGAEVAGGGGAL</sequence>
<name>A0AAV7NJC1_PLEWA</name>
<evidence type="ECO:0000313" key="2">
    <source>
        <dbReference type="Proteomes" id="UP001066276"/>
    </source>
</evidence>